<evidence type="ECO:0000313" key="1">
    <source>
        <dbReference type="EMBL" id="OQV21235.1"/>
    </source>
</evidence>
<dbReference type="AlphaFoldDB" id="A0A1W0X1A6"/>
<organism evidence="1 2">
    <name type="scientific">Hypsibius exemplaris</name>
    <name type="common">Freshwater tardigrade</name>
    <dbReference type="NCBI Taxonomy" id="2072580"/>
    <lineage>
        <taxon>Eukaryota</taxon>
        <taxon>Metazoa</taxon>
        <taxon>Ecdysozoa</taxon>
        <taxon>Tardigrada</taxon>
        <taxon>Eutardigrada</taxon>
        <taxon>Parachela</taxon>
        <taxon>Hypsibioidea</taxon>
        <taxon>Hypsibiidae</taxon>
        <taxon>Hypsibius</taxon>
    </lineage>
</organism>
<dbReference type="Proteomes" id="UP000192578">
    <property type="component" value="Unassembled WGS sequence"/>
</dbReference>
<keyword evidence="2" id="KW-1185">Reference proteome</keyword>
<gene>
    <name evidence="1" type="ORF">BV898_04722</name>
</gene>
<accession>A0A1W0X1A6</accession>
<dbReference type="EMBL" id="MTYJ01000024">
    <property type="protein sequence ID" value="OQV21235.1"/>
    <property type="molecule type" value="Genomic_DNA"/>
</dbReference>
<proteinExistence type="predicted"/>
<protein>
    <submittedName>
        <fullName evidence="1">Uncharacterized protein</fullName>
    </submittedName>
</protein>
<reference evidence="2" key="1">
    <citation type="submission" date="2017-01" db="EMBL/GenBank/DDBJ databases">
        <title>Comparative genomics of anhydrobiosis in the tardigrade Hypsibius dujardini.</title>
        <authorList>
            <person name="Yoshida Y."/>
            <person name="Koutsovoulos G."/>
            <person name="Laetsch D."/>
            <person name="Stevens L."/>
            <person name="Kumar S."/>
            <person name="Horikawa D."/>
            <person name="Ishino K."/>
            <person name="Komine S."/>
            <person name="Tomita M."/>
            <person name="Blaxter M."/>
            <person name="Arakawa K."/>
        </authorList>
    </citation>
    <scope>NUCLEOTIDE SEQUENCE [LARGE SCALE GENOMIC DNA]</scope>
    <source>
        <strain evidence="2">Z151</strain>
    </source>
</reference>
<evidence type="ECO:0000313" key="2">
    <source>
        <dbReference type="Proteomes" id="UP000192578"/>
    </source>
</evidence>
<name>A0A1W0X1A6_HYPEX</name>
<comment type="caution">
    <text evidence="1">The sequence shown here is derived from an EMBL/GenBank/DDBJ whole genome shotgun (WGS) entry which is preliminary data.</text>
</comment>
<sequence>MISATPSLSAIFAHVTTESCRASLLFQINSAARVQRSTFHHHPSSIGWLSSTSFPPSVPPPNLLKILTFGFKNNRREKPGFFYCYTRQKSKWRLHEPKIETTAYDRKNNFYRNNGAPIDS</sequence>